<organism evidence="3 4">
    <name type="scientific">Sphingopyxis soli</name>
    <dbReference type="NCBI Taxonomy" id="592051"/>
    <lineage>
        <taxon>Bacteria</taxon>
        <taxon>Pseudomonadati</taxon>
        <taxon>Pseudomonadota</taxon>
        <taxon>Alphaproteobacteria</taxon>
        <taxon>Sphingomonadales</taxon>
        <taxon>Sphingomonadaceae</taxon>
        <taxon>Sphingopyxis</taxon>
    </lineage>
</organism>
<feature type="signal peptide" evidence="1">
    <location>
        <begin position="1"/>
        <end position="25"/>
    </location>
</feature>
<protein>
    <recommendedName>
        <fullName evidence="2">Thioredoxin-like fold domain-containing protein</fullName>
    </recommendedName>
</protein>
<dbReference type="InterPro" id="IPR036249">
    <property type="entry name" value="Thioredoxin-like_sf"/>
</dbReference>
<evidence type="ECO:0000313" key="3">
    <source>
        <dbReference type="EMBL" id="GAA0866724.1"/>
    </source>
</evidence>
<sequence>MSRLRPTSRRIAVAVAATAALALFAAATPAQPVRWSAKVETSPIGAYIVGNPNAKVRLVEYFSYTCSHCAEFAKAGTVPLRTLYIDKGLVLFEYRNLVRDPVDMTAALLARCGAPAAFAGNHDAIFAAQPVWLGKVAKATEAQRKSWYQGSLGDRARRIAADTGLTAIMQKRGYTTAQIGACLDSEVAQAEIAGMTNIGQNADRVAGTPTFFINGRNAAVVQWTALKTKLDAALKGS</sequence>
<keyword evidence="4" id="KW-1185">Reference proteome</keyword>
<dbReference type="EMBL" id="BAAAFE010000009">
    <property type="protein sequence ID" value="GAA0866724.1"/>
    <property type="molecule type" value="Genomic_DNA"/>
</dbReference>
<evidence type="ECO:0000313" key="4">
    <source>
        <dbReference type="Proteomes" id="UP001500738"/>
    </source>
</evidence>
<dbReference type="PROSITE" id="PS51318">
    <property type="entry name" value="TAT"/>
    <property type="match status" value="1"/>
</dbReference>
<dbReference type="InterPro" id="IPR012336">
    <property type="entry name" value="Thioredoxin-like_fold"/>
</dbReference>
<dbReference type="Pfam" id="PF13462">
    <property type="entry name" value="Thioredoxin_4"/>
    <property type="match status" value="1"/>
</dbReference>
<evidence type="ECO:0000256" key="1">
    <source>
        <dbReference type="SAM" id="SignalP"/>
    </source>
</evidence>
<accession>A0ABP3XMG0</accession>
<dbReference type="SUPFAM" id="SSF52833">
    <property type="entry name" value="Thioredoxin-like"/>
    <property type="match status" value="1"/>
</dbReference>
<dbReference type="Gene3D" id="3.40.30.10">
    <property type="entry name" value="Glutaredoxin"/>
    <property type="match status" value="1"/>
</dbReference>
<proteinExistence type="predicted"/>
<feature type="chain" id="PRO_5047280164" description="Thioredoxin-like fold domain-containing protein" evidence="1">
    <location>
        <begin position="26"/>
        <end position="237"/>
    </location>
</feature>
<reference evidence="4" key="1">
    <citation type="journal article" date="2019" name="Int. J. Syst. Evol. Microbiol.">
        <title>The Global Catalogue of Microorganisms (GCM) 10K type strain sequencing project: providing services to taxonomists for standard genome sequencing and annotation.</title>
        <authorList>
            <consortium name="The Broad Institute Genomics Platform"/>
            <consortium name="The Broad Institute Genome Sequencing Center for Infectious Disease"/>
            <person name="Wu L."/>
            <person name="Ma J."/>
        </authorList>
    </citation>
    <scope>NUCLEOTIDE SEQUENCE [LARGE SCALE GENOMIC DNA]</scope>
    <source>
        <strain evidence="4">JCM 15910</strain>
    </source>
</reference>
<feature type="domain" description="Thioredoxin-like fold" evidence="2">
    <location>
        <begin position="47"/>
        <end position="231"/>
    </location>
</feature>
<comment type="caution">
    <text evidence="3">The sequence shown here is derived from an EMBL/GenBank/DDBJ whole genome shotgun (WGS) entry which is preliminary data.</text>
</comment>
<name>A0ABP3XMG0_9SPHN</name>
<dbReference type="RefSeq" id="WP_215350610.1">
    <property type="nucleotide sequence ID" value="NZ_BAAAFE010000009.1"/>
</dbReference>
<gene>
    <name evidence="3" type="ORF">GCM10009115_31050</name>
</gene>
<dbReference type="Proteomes" id="UP001500738">
    <property type="component" value="Unassembled WGS sequence"/>
</dbReference>
<dbReference type="InterPro" id="IPR006311">
    <property type="entry name" value="TAT_signal"/>
</dbReference>
<keyword evidence="1" id="KW-0732">Signal</keyword>
<dbReference type="Gene3D" id="1.10.40.110">
    <property type="match status" value="1"/>
</dbReference>
<evidence type="ECO:0000259" key="2">
    <source>
        <dbReference type="Pfam" id="PF13462"/>
    </source>
</evidence>